<evidence type="ECO:0000313" key="6">
    <source>
        <dbReference type="Proteomes" id="UP000004478"/>
    </source>
</evidence>
<dbReference type="GO" id="GO:0004674">
    <property type="term" value="F:protein serine/threonine kinase activity"/>
    <property type="evidence" value="ECO:0007669"/>
    <property type="project" value="TreeGrafter"/>
</dbReference>
<dbReference type="GO" id="GO:0005829">
    <property type="term" value="C:cytosol"/>
    <property type="evidence" value="ECO:0007669"/>
    <property type="project" value="TreeGrafter"/>
</dbReference>
<dbReference type="Proteomes" id="UP000004478">
    <property type="component" value="Unassembled WGS sequence"/>
</dbReference>
<accession>K1M0S3</accession>
<dbReference type="OrthoDB" id="9805913at2"/>
<dbReference type="PATRIC" id="fig|1225176.3.peg.1455"/>
<evidence type="ECO:0000256" key="2">
    <source>
        <dbReference type="ARBA" id="ARBA00022679"/>
    </source>
</evidence>
<dbReference type="RefSeq" id="WP_009184404.1">
    <property type="nucleotide sequence ID" value="NZ_AMGM01000015.1"/>
</dbReference>
<dbReference type="InterPro" id="IPR012893">
    <property type="entry name" value="HipA-like_C"/>
</dbReference>
<evidence type="ECO:0000256" key="3">
    <source>
        <dbReference type="ARBA" id="ARBA00022777"/>
    </source>
</evidence>
<keyword evidence="3" id="KW-0418">Kinase</keyword>
<dbReference type="Pfam" id="PF07804">
    <property type="entry name" value="HipA_C"/>
    <property type="match status" value="1"/>
</dbReference>
<organism evidence="5 6">
    <name type="scientific">Cecembia lonarensis (strain CCUG 58316 / KCTC 22772 / LW9)</name>
    <dbReference type="NCBI Taxonomy" id="1225176"/>
    <lineage>
        <taxon>Bacteria</taxon>
        <taxon>Pseudomonadati</taxon>
        <taxon>Bacteroidota</taxon>
        <taxon>Cytophagia</taxon>
        <taxon>Cytophagales</taxon>
        <taxon>Cyclobacteriaceae</taxon>
        <taxon>Cecembia</taxon>
    </lineage>
</organism>
<evidence type="ECO:0000256" key="1">
    <source>
        <dbReference type="ARBA" id="ARBA00010164"/>
    </source>
</evidence>
<sequence length="312" mass="35769">MENRCLYCYQPLSGTEIDYHVKCSKKIFGLARAPELPYSESELSELAKISIANHTGLTGVQAKISLHISSERSVPKKFTIVGLWGGYILKPASQYYPQLPEVEDLTMHLAELSQIKVVPHALIRLKSGNLAYITKRIDRVKHSKIHMEDMCQLLQRLTEDKYRASYEQIAKAIKLYSKTPGLDLINFYEQVLFSFLTGNADMHLKNFSLIYQPELGPVLSPAYDMVNTALVNPADKEQMALTLNGKRNRIKRADFIKSFDAAGIANKQQAYIFDKMIRSKKLWMEWIDISFLSDDFKASYKELINERFEDIL</sequence>
<protein>
    <submittedName>
        <fullName evidence="5">Putative capsule biosynthesis enzyme</fullName>
    </submittedName>
</protein>
<gene>
    <name evidence="5" type="ORF">B879_01364</name>
</gene>
<evidence type="ECO:0000313" key="5">
    <source>
        <dbReference type="EMBL" id="EKB49939.1"/>
    </source>
</evidence>
<feature type="domain" description="HipA-like C-terminal" evidence="4">
    <location>
        <begin position="56"/>
        <end position="278"/>
    </location>
</feature>
<dbReference type="InterPro" id="IPR052028">
    <property type="entry name" value="HipA_Ser/Thr_kinase"/>
</dbReference>
<keyword evidence="2" id="KW-0808">Transferase</keyword>
<dbReference type="Gene3D" id="1.10.1070.20">
    <property type="match status" value="1"/>
</dbReference>
<proteinExistence type="inferred from homology"/>
<dbReference type="AlphaFoldDB" id="K1M0S3"/>
<dbReference type="EMBL" id="AMGM01000015">
    <property type="protein sequence ID" value="EKB49939.1"/>
    <property type="molecule type" value="Genomic_DNA"/>
</dbReference>
<keyword evidence="6" id="KW-1185">Reference proteome</keyword>
<dbReference type="PANTHER" id="PTHR37419:SF1">
    <property type="entry name" value="SERINE_THREONINE-PROTEIN KINASE TOXIN HIPA"/>
    <property type="match status" value="1"/>
</dbReference>
<evidence type="ECO:0000259" key="4">
    <source>
        <dbReference type="Pfam" id="PF07804"/>
    </source>
</evidence>
<comment type="similarity">
    <text evidence="1">Belongs to the HipA Ser/Thr kinase family.</text>
</comment>
<dbReference type="PANTHER" id="PTHR37419">
    <property type="entry name" value="SERINE/THREONINE-PROTEIN KINASE TOXIN HIPA"/>
    <property type="match status" value="1"/>
</dbReference>
<comment type="caution">
    <text evidence="5">The sequence shown here is derived from an EMBL/GenBank/DDBJ whole genome shotgun (WGS) entry which is preliminary data.</text>
</comment>
<name>K1M0S3_CECL9</name>
<reference evidence="5 6" key="1">
    <citation type="journal article" date="2012" name="J. Bacteriol.">
        <title>Draft Genome Sequence of Cecembia lonarensis Strain LW9T, Isolated from Lonar Lake, a Haloalkaline Lake in India.</title>
        <authorList>
            <person name="Shivaji S."/>
            <person name="Ara S."/>
            <person name="Singh A."/>
            <person name="Pinnaka A.K."/>
        </authorList>
    </citation>
    <scope>NUCLEOTIDE SEQUENCE [LARGE SCALE GENOMIC DNA]</scope>
    <source>
        <strain evidence="5 6">LW9</strain>
    </source>
</reference>